<dbReference type="Proteomes" id="UP000663851">
    <property type="component" value="Unassembled WGS sequence"/>
</dbReference>
<evidence type="ECO:0000313" key="1">
    <source>
        <dbReference type="EMBL" id="CAF4612823.1"/>
    </source>
</evidence>
<protein>
    <submittedName>
        <fullName evidence="1">Uncharacterized protein</fullName>
    </submittedName>
</protein>
<organism evidence="1 2">
    <name type="scientific">Rotaria socialis</name>
    <dbReference type="NCBI Taxonomy" id="392032"/>
    <lineage>
        <taxon>Eukaryota</taxon>
        <taxon>Metazoa</taxon>
        <taxon>Spiralia</taxon>
        <taxon>Gnathifera</taxon>
        <taxon>Rotifera</taxon>
        <taxon>Eurotatoria</taxon>
        <taxon>Bdelloidea</taxon>
        <taxon>Philodinida</taxon>
        <taxon>Philodinidae</taxon>
        <taxon>Rotaria</taxon>
    </lineage>
</organism>
<gene>
    <name evidence="1" type="ORF">HFQ381_LOCUS34059</name>
</gene>
<name>A0A821CXH4_9BILA</name>
<accession>A0A821CXH4</accession>
<proteinExistence type="predicted"/>
<comment type="caution">
    <text evidence="1">The sequence shown here is derived from an EMBL/GenBank/DDBJ whole genome shotgun (WGS) entry which is preliminary data.</text>
</comment>
<evidence type="ECO:0000313" key="2">
    <source>
        <dbReference type="Proteomes" id="UP000663851"/>
    </source>
</evidence>
<reference evidence="1" key="1">
    <citation type="submission" date="2021-02" db="EMBL/GenBank/DDBJ databases">
        <authorList>
            <person name="Nowell W R."/>
        </authorList>
    </citation>
    <scope>NUCLEOTIDE SEQUENCE</scope>
</reference>
<sequence>MPKLARQKSHTRQLNYRRSIESIKSNDSETFSSEDEKIRFHPGGNIDDINFSNGSVLNDISDLLTFCKEQINPRFISVLIYMSFRHLGHTWRDVDSFLTSIGGNTIKTCHKWTNILVNKDFDEFTIDERGEKRGDSFWDCYPDLEL</sequence>
<dbReference type="EMBL" id="CAJOBO010012974">
    <property type="protein sequence ID" value="CAF4612823.1"/>
    <property type="molecule type" value="Genomic_DNA"/>
</dbReference>
<feature type="non-terminal residue" evidence="1">
    <location>
        <position position="146"/>
    </location>
</feature>
<dbReference type="AlphaFoldDB" id="A0A821CXH4"/>